<accession>A0A2S6NNB3</accession>
<keyword evidence="3" id="KW-1185">Reference proteome</keyword>
<feature type="region of interest" description="Disordered" evidence="1">
    <location>
        <begin position="1"/>
        <end position="28"/>
    </location>
</feature>
<dbReference type="EMBL" id="NHRY01000041">
    <property type="protein sequence ID" value="PPQ38328.1"/>
    <property type="molecule type" value="Genomic_DNA"/>
</dbReference>
<evidence type="ECO:0000313" key="2">
    <source>
        <dbReference type="EMBL" id="PPQ38328.1"/>
    </source>
</evidence>
<gene>
    <name evidence="2" type="ORF">CCS01_02570</name>
</gene>
<dbReference type="AlphaFoldDB" id="A0A2S6NNB3"/>
<organism evidence="2 3">
    <name type="scientific">Rhodopila globiformis</name>
    <name type="common">Rhodopseudomonas globiformis</name>
    <dbReference type="NCBI Taxonomy" id="1071"/>
    <lineage>
        <taxon>Bacteria</taxon>
        <taxon>Pseudomonadati</taxon>
        <taxon>Pseudomonadota</taxon>
        <taxon>Alphaproteobacteria</taxon>
        <taxon>Acetobacterales</taxon>
        <taxon>Acetobacteraceae</taxon>
        <taxon>Rhodopila</taxon>
    </lineage>
</organism>
<dbReference type="Proteomes" id="UP000239724">
    <property type="component" value="Unassembled WGS sequence"/>
</dbReference>
<dbReference type="RefSeq" id="WP_104517275.1">
    <property type="nucleotide sequence ID" value="NZ_NHRY01000041.1"/>
</dbReference>
<reference evidence="2 3" key="1">
    <citation type="journal article" date="2018" name="Arch. Microbiol.">
        <title>New insights into the metabolic potential of the phototrophic purple bacterium Rhodopila globiformis DSM 161(T) from its draft genome sequence and evidence for a vanadium-dependent nitrogenase.</title>
        <authorList>
            <person name="Imhoff J.F."/>
            <person name="Rahn T."/>
            <person name="Kunzel S."/>
            <person name="Neulinger S.C."/>
        </authorList>
    </citation>
    <scope>NUCLEOTIDE SEQUENCE [LARGE SCALE GENOMIC DNA]</scope>
    <source>
        <strain evidence="2 3">DSM 161</strain>
    </source>
</reference>
<comment type="caution">
    <text evidence="2">The sequence shown here is derived from an EMBL/GenBank/DDBJ whole genome shotgun (WGS) entry which is preliminary data.</text>
</comment>
<proteinExistence type="predicted"/>
<sequence length="116" mass="12408">MYQIPVKTGQGSLCGRRSRPPDSTLDAGELTPAVRRMRLIVPIGNGACEDAGFLPGRLDEADHDQGERADRRALASFASDRLARTIRLVHAITTDAIDGTRAAWPPDAAEPCDAGI</sequence>
<evidence type="ECO:0000313" key="3">
    <source>
        <dbReference type="Proteomes" id="UP000239724"/>
    </source>
</evidence>
<name>A0A2S6NNB3_RHOGL</name>
<evidence type="ECO:0000256" key="1">
    <source>
        <dbReference type="SAM" id="MobiDB-lite"/>
    </source>
</evidence>
<protein>
    <submittedName>
        <fullName evidence="2">Uncharacterized protein</fullName>
    </submittedName>
</protein>